<evidence type="ECO:0000256" key="1">
    <source>
        <dbReference type="ARBA" id="ARBA00022670"/>
    </source>
</evidence>
<evidence type="ECO:0000256" key="3">
    <source>
        <dbReference type="ARBA" id="ARBA00022801"/>
    </source>
</evidence>
<proteinExistence type="predicted"/>
<keyword evidence="3" id="KW-0378">Hydrolase</keyword>
<organism evidence="5 6">
    <name type="scientific">Cohnella zeiphila</name>
    <dbReference type="NCBI Taxonomy" id="2761120"/>
    <lineage>
        <taxon>Bacteria</taxon>
        <taxon>Bacillati</taxon>
        <taxon>Bacillota</taxon>
        <taxon>Bacilli</taxon>
        <taxon>Bacillales</taxon>
        <taxon>Paenibacillaceae</taxon>
        <taxon>Cohnella</taxon>
    </lineage>
</organism>
<dbReference type="RefSeq" id="WP_185129499.1">
    <property type="nucleotide sequence ID" value="NZ_JACJVO010000015.1"/>
</dbReference>
<keyword evidence="2" id="KW-0479">Metal-binding</keyword>
<dbReference type="GO" id="GO:0046872">
    <property type="term" value="F:metal ion binding"/>
    <property type="evidence" value="ECO:0007669"/>
    <property type="project" value="UniProtKB-KW"/>
</dbReference>
<dbReference type="Gene3D" id="3.30.70.360">
    <property type="match status" value="1"/>
</dbReference>
<dbReference type="PANTHER" id="PTHR43270:SF12">
    <property type="entry name" value="SUCCINYL-DIAMINOPIMELATE DESUCCINYLASE"/>
    <property type="match status" value="1"/>
</dbReference>
<dbReference type="NCBIfam" id="NF006053">
    <property type="entry name" value="PRK08201.1"/>
    <property type="match status" value="1"/>
</dbReference>
<name>A0A7X0SL03_9BACL</name>
<dbReference type="AlphaFoldDB" id="A0A7X0SL03"/>
<evidence type="ECO:0000259" key="4">
    <source>
        <dbReference type="Pfam" id="PF07687"/>
    </source>
</evidence>
<dbReference type="EMBL" id="JACJVO010000015">
    <property type="protein sequence ID" value="MBB6731831.1"/>
    <property type="molecule type" value="Genomic_DNA"/>
</dbReference>
<reference evidence="5 6" key="1">
    <citation type="submission" date="2020-08" db="EMBL/GenBank/DDBJ databases">
        <title>Cohnella phylogeny.</title>
        <authorList>
            <person name="Dunlap C."/>
        </authorList>
    </citation>
    <scope>NUCLEOTIDE SEQUENCE [LARGE SCALE GENOMIC DNA]</scope>
    <source>
        <strain evidence="5 6">CBP 2801</strain>
    </source>
</reference>
<dbReference type="SUPFAM" id="SSF53187">
    <property type="entry name" value="Zn-dependent exopeptidases"/>
    <property type="match status" value="1"/>
</dbReference>
<dbReference type="CDD" id="cd05680">
    <property type="entry name" value="M20_dipept_like"/>
    <property type="match status" value="1"/>
</dbReference>
<dbReference type="Gene3D" id="3.40.630.10">
    <property type="entry name" value="Zn peptidases"/>
    <property type="match status" value="1"/>
</dbReference>
<feature type="domain" description="Peptidase M20 dimerisation" evidence="4">
    <location>
        <begin position="195"/>
        <end position="354"/>
    </location>
</feature>
<protein>
    <submittedName>
        <fullName evidence="5">Dipeptidase</fullName>
    </submittedName>
</protein>
<dbReference type="InterPro" id="IPR011650">
    <property type="entry name" value="Peptidase_M20_dimer"/>
</dbReference>
<dbReference type="Pfam" id="PF07687">
    <property type="entry name" value="M20_dimer"/>
    <property type="match status" value="1"/>
</dbReference>
<dbReference type="Proteomes" id="UP000564644">
    <property type="component" value="Unassembled WGS sequence"/>
</dbReference>
<evidence type="ECO:0000313" key="6">
    <source>
        <dbReference type="Proteomes" id="UP000564644"/>
    </source>
</evidence>
<dbReference type="GO" id="GO:0008233">
    <property type="term" value="F:peptidase activity"/>
    <property type="evidence" value="ECO:0007669"/>
    <property type="project" value="UniProtKB-KW"/>
</dbReference>
<dbReference type="InterPro" id="IPR051458">
    <property type="entry name" value="Cyt/Met_Dipeptidase"/>
</dbReference>
<accession>A0A7X0SL03</accession>
<evidence type="ECO:0000256" key="2">
    <source>
        <dbReference type="ARBA" id="ARBA00022723"/>
    </source>
</evidence>
<gene>
    <name evidence="5" type="ORF">H7C18_12995</name>
</gene>
<keyword evidence="6" id="KW-1185">Reference proteome</keyword>
<dbReference type="Pfam" id="PF01546">
    <property type="entry name" value="Peptidase_M20"/>
    <property type="match status" value="1"/>
</dbReference>
<comment type="caution">
    <text evidence="5">The sequence shown here is derived from an EMBL/GenBank/DDBJ whole genome shotgun (WGS) entry which is preliminary data.</text>
</comment>
<dbReference type="NCBIfam" id="NF005914">
    <property type="entry name" value="PRK07907.1"/>
    <property type="match status" value="1"/>
</dbReference>
<evidence type="ECO:0000313" key="5">
    <source>
        <dbReference type="EMBL" id="MBB6731831.1"/>
    </source>
</evidence>
<dbReference type="NCBIfam" id="NF006579">
    <property type="entry name" value="PRK09104.1"/>
    <property type="match status" value="1"/>
</dbReference>
<sequence>MSASRYPEYFAEAKDRHLNELKEWLSIPSISALTAHKPDVNAAAKWLADALTRAGMEKVKIHETKGHPIVYAERLKAPGRPTVLIYGHYDVQPVDPLNLWTTPPFEPDIRDGKIYARGATDDKGQLFLHVKAVEAILRQEGELPVNVKFCVEGEEEVSGASLPEFLAANREKLAADAVLISDSSLLEPGKPSICTGLRGLCSLEVTVSTAKTDLHSGLYGGAVPNALHALTSLLATLHDERGRVTVEGFYEGVPELTSLEKEQLASYNPDEKKLASELGLTALYGEEGFSFVERTGARPTLELNGVWGGFQGEGTKTVIPKEAHAKITCRLVGSQDPQATLDRIERHLNSHLQPGAKLRIQPGEKAIAFSCDPSDPMLQLAADAYEEVYGQRAVFTKDGGSIPVVATFASVLQAPVVMMGFGLPDENLHAPDEHFSLDNFDKGLLTIVSYLHKAAQASV</sequence>
<dbReference type="InterPro" id="IPR002933">
    <property type="entry name" value="Peptidase_M20"/>
</dbReference>
<dbReference type="PANTHER" id="PTHR43270">
    <property type="entry name" value="BETA-ALA-HIS DIPEPTIDASE"/>
    <property type="match status" value="1"/>
</dbReference>
<dbReference type="GO" id="GO:0006508">
    <property type="term" value="P:proteolysis"/>
    <property type="evidence" value="ECO:0007669"/>
    <property type="project" value="UniProtKB-KW"/>
</dbReference>
<keyword evidence="1" id="KW-0645">Protease</keyword>